<dbReference type="GO" id="GO:0048500">
    <property type="term" value="C:signal recognition particle"/>
    <property type="evidence" value="ECO:0007669"/>
    <property type="project" value="UniProtKB-UniRule"/>
</dbReference>
<reference evidence="12" key="1">
    <citation type="journal article" date="2022" name="Nat. Microbiol.">
        <title>Unique mobile elements and scalable gene flow at the prokaryote-eukaryote boundary revealed by circularized Asgard archaea genomes.</title>
        <authorList>
            <person name="Wu F."/>
            <person name="Speth D.R."/>
            <person name="Philosof A."/>
            <person name="Cremiere A."/>
            <person name="Narayanan A."/>
            <person name="Barco R.A."/>
            <person name="Connon S.A."/>
            <person name="Amend J.P."/>
            <person name="Antoshechkin I.A."/>
            <person name="Orphan V.J."/>
        </authorList>
    </citation>
    <scope>NUCLEOTIDE SEQUENCE</scope>
    <source>
        <strain evidence="12">PR6</strain>
    </source>
</reference>
<evidence type="ECO:0000256" key="1">
    <source>
        <dbReference type="ARBA" id="ARBA00005450"/>
    </source>
</evidence>
<accession>A0A9Y1BTR0</accession>
<keyword evidence="5 10" id="KW-0694">RNA-binding</keyword>
<dbReference type="GO" id="GO:0005525">
    <property type="term" value="F:GTP binding"/>
    <property type="evidence" value="ECO:0007669"/>
    <property type="project" value="UniProtKB-UniRule"/>
</dbReference>
<dbReference type="SUPFAM" id="SSF47446">
    <property type="entry name" value="Signal peptide-binding domain"/>
    <property type="match status" value="1"/>
</dbReference>
<dbReference type="SUPFAM" id="SSF52540">
    <property type="entry name" value="P-loop containing nucleoside triphosphate hydrolases"/>
    <property type="match status" value="1"/>
</dbReference>
<organism evidence="12">
    <name type="scientific">Candidatus Heimdallarchaeum endolithica</name>
    <dbReference type="NCBI Taxonomy" id="2876572"/>
    <lineage>
        <taxon>Archaea</taxon>
        <taxon>Promethearchaeati</taxon>
        <taxon>Candidatus Heimdallarchaeota</taxon>
        <taxon>Candidatus Heimdallarchaeia (ex Rinke et al. 2021) (nom. nud.)</taxon>
        <taxon>Candidatus Heimdallarchaeales</taxon>
        <taxon>Candidatus Heimdallarchaeaceae</taxon>
        <taxon>Candidatus Heimdallarchaeum</taxon>
    </lineage>
</organism>
<dbReference type="GO" id="GO:0006614">
    <property type="term" value="P:SRP-dependent cotranslational protein targeting to membrane"/>
    <property type="evidence" value="ECO:0007669"/>
    <property type="project" value="InterPro"/>
</dbReference>
<dbReference type="FunFam" id="3.40.50.300:FF:000022">
    <property type="entry name" value="Signal recognition particle 54 kDa subunit"/>
    <property type="match status" value="1"/>
</dbReference>
<dbReference type="InterPro" id="IPR003593">
    <property type="entry name" value="AAA+_ATPase"/>
</dbReference>
<dbReference type="InterPro" id="IPR000897">
    <property type="entry name" value="SRP54_GTPase_dom"/>
</dbReference>
<dbReference type="EMBL" id="CP084167">
    <property type="protein sequence ID" value="UJG44979.1"/>
    <property type="molecule type" value="Genomic_DNA"/>
</dbReference>
<comment type="subcellular location">
    <subcellularLocation>
        <location evidence="10">Cytoplasm</location>
    </subcellularLocation>
    <text evidence="10">The SRP-RNC complex is targeted to the cytoplasmic membrane.</text>
</comment>
<dbReference type="SMART" id="SM00963">
    <property type="entry name" value="SRP54_N"/>
    <property type="match status" value="1"/>
</dbReference>
<dbReference type="Proteomes" id="UP001200513">
    <property type="component" value="Chromosome"/>
</dbReference>
<evidence type="ECO:0000256" key="9">
    <source>
        <dbReference type="ARBA" id="ARBA00064051"/>
    </source>
</evidence>
<dbReference type="Pfam" id="PF02881">
    <property type="entry name" value="SRP54_N"/>
    <property type="match status" value="1"/>
</dbReference>
<dbReference type="PANTHER" id="PTHR11564:SF5">
    <property type="entry name" value="SIGNAL RECOGNITION PARTICLE SUBUNIT SRP54"/>
    <property type="match status" value="1"/>
</dbReference>
<dbReference type="GO" id="GO:0003924">
    <property type="term" value="F:GTPase activity"/>
    <property type="evidence" value="ECO:0007669"/>
    <property type="project" value="UniProtKB-UniRule"/>
</dbReference>
<feature type="binding site" evidence="10">
    <location>
        <begin position="247"/>
        <end position="250"/>
    </location>
    <ligand>
        <name>GTP</name>
        <dbReference type="ChEBI" id="CHEBI:37565"/>
    </ligand>
</feature>
<evidence type="ECO:0000256" key="3">
    <source>
        <dbReference type="ARBA" id="ARBA00022741"/>
    </source>
</evidence>
<dbReference type="AlphaFoldDB" id="A0A9Y1BTR0"/>
<feature type="domain" description="SRP54-type proteins GTP-binding" evidence="11">
    <location>
        <begin position="268"/>
        <end position="281"/>
    </location>
</feature>
<evidence type="ECO:0000256" key="7">
    <source>
        <dbReference type="ARBA" id="ARBA00023135"/>
    </source>
</evidence>
<dbReference type="Pfam" id="PF02978">
    <property type="entry name" value="SRP_SPB"/>
    <property type="match status" value="1"/>
</dbReference>
<keyword evidence="8 10" id="KW-0687">Ribonucleoprotein</keyword>
<dbReference type="InterPro" id="IPR042101">
    <property type="entry name" value="SRP54_N_sf"/>
</dbReference>
<dbReference type="PANTHER" id="PTHR11564">
    <property type="entry name" value="SIGNAL RECOGNITION PARTICLE 54K PROTEIN SRP54"/>
    <property type="match status" value="1"/>
</dbReference>
<dbReference type="Pfam" id="PF00448">
    <property type="entry name" value="SRP54"/>
    <property type="match status" value="1"/>
</dbReference>
<keyword evidence="2 10" id="KW-0963">Cytoplasm</keyword>
<keyword evidence="12" id="KW-0675">Receptor</keyword>
<feature type="binding site" evidence="10">
    <location>
        <begin position="107"/>
        <end position="114"/>
    </location>
    <ligand>
        <name>GTP</name>
        <dbReference type="ChEBI" id="CHEBI:37565"/>
    </ligand>
</feature>
<keyword evidence="3 10" id="KW-0547">Nucleotide-binding</keyword>
<evidence type="ECO:0000256" key="5">
    <source>
        <dbReference type="ARBA" id="ARBA00022884"/>
    </source>
</evidence>
<dbReference type="PROSITE" id="PS00300">
    <property type="entry name" value="SRP54"/>
    <property type="match status" value="1"/>
</dbReference>
<protein>
    <recommendedName>
        <fullName evidence="10">Signal recognition particle 54 kDa protein</fullName>
        <shortName evidence="10">SRP54</shortName>
        <ecNumber evidence="10">3.6.5.4</ecNumber>
    </recommendedName>
</protein>
<evidence type="ECO:0000256" key="6">
    <source>
        <dbReference type="ARBA" id="ARBA00023134"/>
    </source>
</evidence>
<dbReference type="SMART" id="SM00962">
    <property type="entry name" value="SRP54"/>
    <property type="match status" value="1"/>
</dbReference>
<dbReference type="InterPro" id="IPR013822">
    <property type="entry name" value="Signal_recog_particl_SRP54_hlx"/>
</dbReference>
<sequence>MLGTLGNKLHKAITNFIRGGVADKEAIKQLKNEMLRALLESDVDFEIANKVVSEVEKKSLEKELPEGLSRKKSVIGIIHDELVAILGKKHYPITINPDRPTIIMLIGIQGSGKTTTTAKIAKYIKKRGKKVAVVTADNWRPGAYEQLQQLCSQIDVPVYGDPENKRTVKIAQAGIKKFLDEKYNYIILDTAGRHKEEKDLLNEMNELYSKIKPDEVILVIDGNLGQTAYKQAKAFAEKTPIGSIIVTKLDGSAKGGGALSAAAAAKVPIKFIGNGETINDFEEFNPTSFVGRLLGLGDIEGLLKEVKELEALPSKEQALDMLSGKITFRQMMELLGQFSKMGSMKRMLSMIPGLGMTLTDDMLDISKENMKKFEVIMNSMTDKELDNKVKLNQSRINRIARGSGRSHTEVKELINQHKMVSQMMKKMKKSRRGGLQIPGFPPGMFG</sequence>
<proteinExistence type="inferred from homology"/>
<comment type="similarity">
    <text evidence="1 10">Belongs to the GTP-binding SRP family. SRP54 subfamily.</text>
</comment>
<keyword evidence="6 10" id="KW-0342">GTP-binding</keyword>
<dbReference type="EC" id="3.6.5.4" evidence="10"/>
<feature type="binding site" evidence="10">
    <location>
        <begin position="189"/>
        <end position="193"/>
    </location>
    <ligand>
        <name>GTP</name>
        <dbReference type="ChEBI" id="CHEBI:37565"/>
    </ligand>
</feature>
<comment type="function">
    <text evidence="10">Involved in targeting and insertion of nascent membrane proteins into the cytoplasmic membrane. Binds to the hydrophobic signal sequence of the ribosome-nascent chain (RNC) as it emerges from the ribosomes. The SRP-RNC complex is then targeted to the cytoplasmic membrane where it interacts with the SRP receptor FtsY.</text>
</comment>
<keyword evidence="4 10" id="KW-0378">Hydrolase</keyword>
<evidence type="ECO:0000256" key="2">
    <source>
        <dbReference type="ARBA" id="ARBA00022490"/>
    </source>
</evidence>
<comment type="catalytic activity">
    <reaction evidence="10">
        <text>GTP + H2O = GDP + phosphate + H(+)</text>
        <dbReference type="Rhea" id="RHEA:19669"/>
        <dbReference type="ChEBI" id="CHEBI:15377"/>
        <dbReference type="ChEBI" id="CHEBI:15378"/>
        <dbReference type="ChEBI" id="CHEBI:37565"/>
        <dbReference type="ChEBI" id="CHEBI:43474"/>
        <dbReference type="ChEBI" id="CHEBI:58189"/>
        <dbReference type="EC" id="3.6.5.4"/>
    </reaction>
</comment>
<evidence type="ECO:0000313" key="12">
    <source>
        <dbReference type="EMBL" id="UJG44979.1"/>
    </source>
</evidence>
<dbReference type="SUPFAM" id="SSF47364">
    <property type="entry name" value="Domain of the SRP/SRP receptor G-proteins"/>
    <property type="match status" value="1"/>
</dbReference>
<evidence type="ECO:0000256" key="10">
    <source>
        <dbReference type="HAMAP-Rule" id="MF_00306"/>
    </source>
</evidence>
<evidence type="ECO:0000256" key="8">
    <source>
        <dbReference type="ARBA" id="ARBA00023274"/>
    </source>
</evidence>
<evidence type="ECO:0000256" key="4">
    <source>
        <dbReference type="ARBA" id="ARBA00022801"/>
    </source>
</evidence>
<dbReference type="Gene3D" id="1.10.260.30">
    <property type="entry name" value="Signal recognition particle, SRP54 subunit, M-domain"/>
    <property type="match status" value="1"/>
</dbReference>
<dbReference type="InterPro" id="IPR036225">
    <property type="entry name" value="SRP/SRP_N"/>
</dbReference>
<dbReference type="InterPro" id="IPR036891">
    <property type="entry name" value="Signal_recog_part_SRP54_M_sf"/>
</dbReference>
<evidence type="ECO:0000259" key="11">
    <source>
        <dbReference type="PROSITE" id="PS00300"/>
    </source>
</evidence>
<dbReference type="Gene3D" id="1.20.120.140">
    <property type="entry name" value="Signal recognition particle SRP54, nucleotide-binding domain"/>
    <property type="match status" value="1"/>
</dbReference>
<dbReference type="Gene3D" id="3.40.50.300">
    <property type="entry name" value="P-loop containing nucleotide triphosphate hydrolases"/>
    <property type="match status" value="1"/>
</dbReference>
<dbReference type="CDD" id="cd17875">
    <property type="entry name" value="SRP54_G"/>
    <property type="match status" value="1"/>
</dbReference>
<dbReference type="InterPro" id="IPR004125">
    <property type="entry name" value="Signal_recog_particle_SRP54_M"/>
</dbReference>
<gene>
    <name evidence="10" type="primary">srp54</name>
    <name evidence="12" type="ORF">K9W46_08650</name>
</gene>
<name>A0A9Y1BTR0_9ARCH</name>
<dbReference type="SMART" id="SM00382">
    <property type="entry name" value="AAA"/>
    <property type="match status" value="1"/>
</dbReference>
<dbReference type="HAMAP" id="MF_00306">
    <property type="entry name" value="SRP54"/>
    <property type="match status" value="1"/>
</dbReference>
<dbReference type="InterPro" id="IPR027417">
    <property type="entry name" value="P-loop_NTPase"/>
</dbReference>
<dbReference type="InterPro" id="IPR022941">
    <property type="entry name" value="SRP54"/>
</dbReference>
<comment type="domain">
    <text evidence="10">Composed of three domains: the N-terminal N domain, which is responsible for interactions with the ribosome, the central G domain, which binds GTP, and the C-terminal M domain, which binds the RNA and the signal sequence of the RNC.</text>
</comment>
<keyword evidence="7 10" id="KW-0733">Signal recognition particle</keyword>
<comment type="subunit">
    <text evidence="9 10">Part of the signal recognition particle protein translocation system, which is composed of SRP and FtsY. Archaeal SRP consists of a 7S RNA molecule of 300 nucleotides and two protein subunits: SRP54 and SRP19.</text>
</comment>
<dbReference type="GO" id="GO:0008312">
    <property type="term" value="F:7S RNA binding"/>
    <property type="evidence" value="ECO:0007669"/>
    <property type="project" value="UniProtKB-UniRule"/>
</dbReference>